<evidence type="ECO:0000313" key="2">
    <source>
        <dbReference type="EMBL" id="CRZ02621.1"/>
    </source>
</evidence>
<sequence length="120" mass="12861">VIIRDPMAISEYMSTRSVLSTRSIQSLSDKWTNHQPNLDLMNESAPPSLLSSLPSSDVLSDSDDDEGDKANPPLKREYPVLADAVNLFGGISSPGAGEKGPTQYELALQSTADDLDGIRA</sequence>
<proteinExistence type="predicted"/>
<feature type="compositionally biased region" description="Low complexity" evidence="1">
    <location>
        <begin position="46"/>
        <end position="59"/>
    </location>
</feature>
<protein>
    <submittedName>
        <fullName evidence="2">Uncharacterized protein</fullName>
    </submittedName>
</protein>
<feature type="region of interest" description="Disordered" evidence="1">
    <location>
        <begin position="34"/>
        <end position="77"/>
    </location>
</feature>
<organism evidence="2">
    <name type="scientific">Spongospora subterranea</name>
    <dbReference type="NCBI Taxonomy" id="70186"/>
    <lineage>
        <taxon>Eukaryota</taxon>
        <taxon>Sar</taxon>
        <taxon>Rhizaria</taxon>
        <taxon>Endomyxa</taxon>
        <taxon>Phytomyxea</taxon>
        <taxon>Plasmodiophorida</taxon>
        <taxon>Plasmodiophoridae</taxon>
        <taxon>Spongospora</taxon>
    </lineage>
</organism>
<feature type="non-terminal residue" evidence="2">
    <location>
        <position position="1"/>
    </location>
</feature>
<feature type="non-terminal residue" evidence="2">
    <location>
        <position position="120"/>
    </location>
</feature>
<dbReference type="EMBL" id="HACM01002179">
    <property type="protein sequence ID" value="CRZ02621.1"/>
    <property type="molecule type" value="Transcribed_RNA"/>
</dbReference>
<dbReference type="AlphaFoldDB" id="A0A0H5QMJ6"/>
<evidence type="ECO:0000256" key="1">
    <source>
        <dbReference type="SAM" id="MobiDB-lite"/>
    </source>
</evidence>
<accession>A0A0H5QMJ6</accession>
<name>A0A0H5QMJ6_9EUKA</name>
<reference evidence="2" key="1">
    <citation type="submission" date="2015-04" db="EMBL/GenBank/DDBJ databases">
        <title>The genome sequence of the plant pathogenic Rhizarian Plasmodiophora brassicae reveals insights in its biotrophic life cycle and the origin of chitin synthesis.</title>
        <authorList>
            <person name="Schwelm A."/>
            <person name="Fogelqvist J."/>
            <person name="Knaust A."/>
            <person name="Julke S."/>
            <person name="Lilja T."/>
            <person name="Dhandapani V."/>
            <person name="Bonilla-Rosso G."/>
            <person name="Karlsson M."/>
            <person name="Shevchenko A."/>
            <person name="Choi S.R."/>
            <person name="Kim H.G."/>
            <person name="Park J.Y."/>
            <person name="Lim Y.P."/>
            <person name="Ludwig-Muller J."/>
            <person name="Dixelius C."/>
        </authorList>
    </citation>
    <scope>NUCLEOTIDE SEQUENCE</scope>
    <source>
        <tissue evidence="2">Potato root galls</tissue>
    </source>
</reference>